<dbReference type="Proteomes" id="UP000256970">
    <property type="component" value="Unassembled WGS sequence"/>
</dbReference>
<name>A0A383VSI7_TETOB</name>
<evidence type="ECO:0000256" key="1">
    <source>
        <dbReference type="SAM" id="MobiDB-lite"/>
    </source>
</evidence>
<feature type="region of interest" description="Disordered" evidence="1">
    <location>
        <begin position="95"/>
        <end position="117"/>
    </location>
</feature>
<dbReference type="AlphaFoldDB" id="A0A383VSI7"/>
<protein>
    <submittedName>
        <fullName evidence="3">Uncharacterized protein</fullName>
    </submittedName>
</protein>
<evidence type="ECO:0000256" key="2">
    <source>
        <dbReference type="SAM" id="SignalP"/>
    </source>
</evidence>
<feature type="chain" id="PRO_5016855234" evidence="2">
    <location>
        <begin position="27"/>
        <end position="251"/>
    </location>
</feature>
<sequence>MMQLSNVKTVVVLLAIAAVAAPCCQAARLLRGRFDNEDDPSGYAAYNAARSISPLSTKSRSASTPDAAESNANAAFIGVYRASTAGGNGPLSYSTVEADPVSSNPDRRKEAVKPRARSAQDLYNLTPKPINLSSGAPQIPVLVTNGASVSQTYEGATAAAMPEAIMVNQGGKRGNRKTVVANSMLTATTGFAPKASRTGSFGYTAQPVGSLALSGAANGKIVLAQADTAVAMAQTEKVDRNAPISRTSWQN</sequence>
<evidence type="ECO:0000313" key="3">
    <source>
        <dbReference type="EMBL" id="SZX67356.1"/>
    </source>
</evidence>
<keyword evidence="2" id="KW-0732">Signal</keyword>
<keyword evidence="4" id="KW-1185">Reference proteome</keyword>
<proteinExistence type="predicted"/>
<accession>A0A383VSI7</accession>
<organism evidence="3 4">
    <name type="scientific">Tetradesmus obliquus</name>
    <name type="common">Green alga</name>
    <name type="synonym">Acutodesmus obliquus</name>
    <dbReference type="NCBI Taxonomy" id="3088"/>
    <lineage>
        <taxon>Eukaryota</taxon>
        <taxon>Viridiplantae</taxon>
        <taxon>Chlorophyta</taxon>
        <taxon>core chlorophytes</taxon>
        <taxon>Chlorophyceae</taxon>
        <taxon>CS clade</taxon>
        <taxon>Sphaeropleales</taxon>
        <taxon>Scenedesmaceae</taxon>
        <taxon>Tetradesmus</taxon>
    </lineage>
</organism>
<feature type="signal peptide" evidence="2">
    <location>
        <begin position="1"/>
        <end position="26"/>
    </location>
</feature>
<dbReference type="EMBL" id="FNXT01000791">
    <property type="protein sequence ID" value="SZX67356.1"/>
    <property type="molecule type" value="Genomic_DNA"/>
</dbReference>
<reference evidence="3 4" key="1">
    <citation type="submission" date="2016-10" db="EMBL/GenBank/DDBJ databases">
        <authorList>
            <person name="Cai Z."/>
        </authorList>
    </citation>
    <scope>NUCLEOTIDE SEQUENCE [LARGE SCALE GENOMIC DNA]</scope>
</reference>
<gene>
    <name evidence="3" type="ORF">BQ4739_LOCUS7757</name>
</gene>
<evidence type="ECO:0000313" key="4">
    <source>
        <dbReference type="Proteomes" id="UP000256970"/>
    </source>
</evidence>